<feature type="compositionally biased region" description="Polar residues" evidence="1">
    <location>
        <begin position="22"/>
        <end position="33"/>
    </location>
</feature>
<evidence type="ECO:0000256" key="1">
    <source>
        <dbReference type="SAM" id="MobiDB-lite"/>
    </source>
</evidence>
<comment type="caution">
    <text evidence="2">The sequence shown here is derived from an EMBL/GenBank/DDBJ whole genome shotgun (WGS) entry which is preliminary data.</text>
</comment>
<gene>
    <name evidence="2" type="ORF">PsYK624_133160</name>
</gene>
<evidence type="ECO:0000313" key="2">
    <source>
        <dbReference type="EMBL" id="GJE97105.1"/>
    </source>
</evidence>
<sequence length="87" mass="9544">MLSSTGVSSSSSRGTGPIQPQHFLQSNTSSTPLRSPDVKGRGGLYTGYPAEETEQHAHVKDLRYLLWPVVSFSLRQHVFIVVDVIGF</sequence>
<dbReference type="AlphaFoldDB" id="A0A9P3LJ78"/>
<accession>A0A9P3LJ78</accession>
<feature type="compositionally biased region" description="Low complexity" evidence="1">
    <location>
        <begin position="1"/>
        <end position="16"/>
    </location>
</feature>
<protein>
    <submittedName>
        <fullName evidence="2">Uncharacterized protein</fullName>
    </submittedName>
</protein>
<dbReference type="EMBL" id="BPQB01000067">
    <property type="protein sequence ID" value="GJE97105.1"/>
    <property type="molecule type" value="Genomic_DNA"/>
</dbReference>
<proteinExistence type="predicted"/>
<evidence type="ECO:0000313" key="3">
    <source>
        <dbReference type="Proteomes" id="UP000703269"/>
    </source>
</evidence>
<keyword evidence="3" id="KW-1185">Reference proteome</keyword>
<dbReference type="Proteomes" id="UP000703269">
    <property type="component" value="Unassembled WGS sequence"/>
</dbReference>
<feature type="region of interest" description="Disordered" evidence="1">
    <location>
        <begin position="1"/>
        <end position="50"/>
    </location>
</feature>
<reference evidence="2 3" key="1">
    <citation type="submission" date="2021-08" db="EMBL/GenBank/DDBJ databases">
        <title>Draft Genome Sequence of Phanerochaete sordida strain YK-624.</title>
        <authorList>
            <person name="Mori T."/>
            <person name="Dohra H."/>
            <person name="Suzuki T."/>
            <person name="Kawagishi H."/>
            <person name="Hirai H."/>
        </authorList>
    </citation>
    <scope>NUCLEOTIDE SEQUENCE [LARGE SCALE GENOMIC DNA]</scope>
    <source>
        <strain evidence="2 3">YK-624</strain>
    </source>
</reference>
<name>A0A9P3LJ78_9APHY</name>
<organism evidence="2 3">
    <name type="scientific">Phanerochaete sordida</name>
    <dbReference type="NCBI Taxonomy" id="48140"/>
    <lineage>
        <taxon>Eukaryota</taxon>
        <taxon>Fungi</taxon>
        <taxon>Dikarya</taxon>
        <taxon>Basidiomycota</taxon>
        <taxon>Agaricomycotina</taxon>
        <taxon>Agaricomycetes</taxon>
        <taxon>Polyporales</taxon>
        <taxon>Phanerochaetaceae</taxon>
        <taxon>Phanerochaete</taxon>
    </lineage>
</organism>